<comment type="caution">
    <text evidence="1">The sequence shown here is derived from an EMBL/GenBank/DDBJ whole genome shotgun (WGS) entry which is preliminary data.</text>
</comment>
<protein>
    <submittedName>
        <fullName evidence="1">Uncharacterized protein</fullName>
    </submittedName>
</protein>
<sequence length="46" mass="5209">MVIGYMLIVQRVIRGLGGAHQQILGPEWEGTVYFCDVLARCRRCSI</sequence>
<evidence type="ECO:0000313" key="1">
    <source>
        <dbReference type="EMBL" id="KKU87333.1"/>
    </source>
</evidence>
<organism evidence="1 2">
    <name type="scientific">Candidatus Gottesmanbacteria bacterium GW2011_GWA2_47_9</name>
    <dbReference type="NCBI Taxonomy" id="1618445"/>
    <lineage>
        <taxon>Bacteria</taxon>
        <taxon>Candidatus Gottesmaniibacteriota</taxon>
    </lineage>
</organism>
<name>A0A0G1WAH1_9BACT</name>
<dbReference type="Proteomes" id="UP000034739">
    <property type="component" value="Unassembled WGS sequence"/>
</dbReference>
<dbReference type="AlphaFoldDB" id="A0A0G1WAH1"/>
<accession>A0A0G1WAH1</accession>
<proteinExistence type="predicted"/>
<gene>
    <name evidence="1" type="ORF">UY16_C0030G0003</name>
</gene>
<dbReference type="EMBL" id="LCOY01000030">
    <property type="protein sequence ID" value="KKU87333.1"/>
    <property type="molecule type" value="Genomic_DNA"/>
</dbReference>
<reference evidence="1 2" key="1">
    <citation type="journal article" date="2015" name="Nature">
        <title>rRNA introns, odd ribosomes, and small enigmatic genomes across a large radiation of phyla.</title>
        <authorList>
            <person name="Brown C.T."/>
            <person name="Hug L.A."/>
            <person name="Thomas B.C."/>
            <person name="Sharon I."/>
            <person name="Castelle C.J."/>
            <person name="Singh A."/>
            <person name="Wilkins M.J."/>
            <person name="Williams K.H."/>
            <person name="Banfield J.F."/>
        </authorList>
    </citation>
    <scope>NUCLEOTIDE SEQUENCE [LARGE SCALE GENOMIC DNA]</scope>
</reference>
<evidence type="ECO:0000313" key="2">
    <source>
        <dbReference type="Proteomes" id="UP000034739"/>
    </source>
</evidence>